<proteinExistence type="predicted"/>
<dbReference type="PANTHER" id="PTHR43405">
    <property type="entry name" value="GLYCOSYL HYDROLASE DIGH"/>
    <property type="match status" value="1"/>
</dbReference>
<keyword evidence="1" id="KW-0732">Signal</keyword>
<evidence type="ECO:0000313" key="4">
    <source>
        <dbReference type="Proteomes" id="UP000255515"/>
    </source>
</evidence>
<dbReference type="RefSeq" id="WP_002688337.1">
    <property type="nucleotide sequence ID" value="NZ_UFTJ01000003.1"/>
</dbReference>
<dbReference type="Proteomes" id="UP000255515">
    <property type="component" value="Unassembled WGS sequence"/>
</dbReference>
<evidence type="ECO:0000259" key="2">
    <source>
        <dbReference type="Pfam" id="PF02638"/>
    </source>
</evidence>
<feature type="domain" description="Glycosyl hydrolase-like 10" evidence="2">
    <location>
        <begin position="110"/>
        <end position="416"/>
    </location>
</feature>
<accession>A0A380ZUC8</accession>
<dbReference type="InterPro" id="IPR017853">
    <property type="entry name" value="GH"/>
</dbReference>
<dbReference type="PANTHER" id="PTHR43405:SF1">
    <property type="entry name" value="GLYCOSYL HYDROLASE DIGH"/>
    <property type="match status" value="1"/>
</dbReference>
<evidence type="ECO:0000256" key="1">
    <source>
        <dbReference type="ARBA" id="ARBA00022729"/>
    </source>
</evidence>
<dbReference type="InterPro" id="IPR003790">
    <property type="entry name" value="GHL10"/>
</dbReference>
<dbReference type="SUPFAM" id="SSF51445">
    <property type="entry name" value="(Trans)glycosidases"/>
    <property type="match status" value="1"/>
</dbReference>
<organism evidence="3 4">
    <name type="scientific">Bergeyella zoohelcum</name>
    <dbReference type="NCBI Taxonomy" id="1015"/>
    <lineage>
        <taxon>Bacteria</taxon>
        <taxon>Pseudomonadati</taxon>
        <taxon>Bacteroidota</taxon>
        <taxon>Flavobacteriia</taxon>
        <taxon>Flavobacteriales</taxon>
        <taxon>Weeksellaceae</taxon>
        <taxon>Bergeyella</taxon>
    </lineage>
</organism>
<reference evidence="3 4" key="1">
    <citation type="submission" date="2018-06" db="EMBL/GenBank/DDBJ databases">
        <authorList>
            <consortium name="Pathogen Informatics"/>
            <person name="Doyle S."/>
        </authorList>
    </citation>
    <scope>NUCLEOTIDE SEQUENCE [LARGE SCALE GENOMIC DNA]</scope>
    <source>
        <strain evidence="3 4">NCTC11661</strain>
    </source>
</reference>
<dbReference type="Gene3D" id="3.20.20.80">
    <property type="entry name" value="Glycosidases"/>
    <property type="match status" value="1"/>
</dbReference>
<dbReference type="AlphaFoldDB" id="A0A380ZUC8"/>
<sequence>MKLVNIKHTFLLGSLAFGFMQCTVHTSSSKPKTATTNNKIYTHTQPVKKKNNTTNKVVNLPPKSAGTTPVKEKIANRFSTNSLSIPPKNEAYKTENNKRNFVQLPTIKREFRAVWIASVANINWPSRGNFSTEGQKSEAIKLLNMLQKANFNAVIFQIRPSADALYKSNHEPWSYFLTGKTGKAPSPYYDPLEFWIEEAHKRGMEIHVWLNPYRAHHTAAGAVTEESMVHKMGNKIVRLKNGMYWMDPADETVQNHVSTVVKDIVKRYNIDAIHIDDYFYPYKDYNGGADFPDHTSWANYQKRGGTLSRPDWRRANINQFIKRLHTEIKREKSFVKFGISPFGIWKPGYPAGIKGSSQYDELFADAKLWLNEGWCDYFSPQLYWKDGGAQSFSELLKWWQQENYKQIHLWPGLNTVALKGVTDRTEEISSQIELTRTIVPKSPGAIHYSMDGLLKSPAMLQKVAQKYSDAALPPLSPWIPSIPMTAPKMSVQTAGNQYKVSWNKSDDAFRWILFAQYGTQWEYTILTKNEIMAHYPKEKNGQALKGFALKKINRLAEESEATFWMP</sequence>
<protein>
    <submittedName>
        <fullName evidence="3">Uncharacterized protein conserved in bacteria</fullName>
    </submittedName>
</protein>
<dbReference type="InterPro" id="IPR052177">
    <property type="entry name" value="Divisome_Glycosyl_Hydrolase"/>
</dbReference>
<evidence type="ECO:0000313" key="3">
    <source>
        <dbReference type="EMBL" id="SUV52605.1"/>
    </source>
</evidence>
<dbReference type="Pfam" id="PF02638">
    <property type="entry name" value="GHL10"/>
    <property type="match status" value="1"/>
</dbReference>
<dbReference type="EMBL" id="UFTJ01000003">
    <property type="protein sequence ID" value="SUV52605.1"/>
    <property type="molecule type" value="Genomic_DNA"/>
</dbReference>
<gene>
    <name evidence="3" type="ORF">NCTC11661_01745</name>
</gene>
<name>A0A380ZUC8_9FLAO</name>